<feature type="transmembrane region" description="Helical" evidence="1">
    <location>
        <begin position="304"/>
        <end position="335"/>
    </location>
</feature>
<name>A0A150WHH5_BDEBC</name>
<reference evidence="2 3" key="1">
    <citation type="submission" date="2016-03" db="EMBL/GenBank/DDBJ databases">
        <authorList>
            <person name="Ploux O."/>
        </authorList>
    </citation>
    <scope>NUCLEOTIDE SEQUENCE [LARGE SCALE GENOMIC DNA]</scope>
    <source>
        <strain evidence="2 3">R0</strain>
    </source>
</reference>
<feature type="transmembrane region" description="Helical" evidence="1">
    <location>
        <begin position="126"/>
        <end position="144"/>
    </location>
</feature>
<accession>A0A150WHH5</accession>
<proteinExistence type="predicted"/>
<dbReference type="EMBL" id="LUKE01000004">
    <property type="protein sequence ID" value="KYG63070.1"/>
    <property type="molecule type" value="Genomic_DNA"/>
</dbReference>
<feature type="transmembrane region" description="Helical" evidence="1">
    <location>
        <begin position="347"/>
        <end position="368"/>
    </location>
</feature>
<keyword evidence="1" id="KW-1133">Transmembrane helix</keyword>
<keyword evidence="1" id="KW-0812">Transmembrane</keyword>
<dbReference type="RefSeq" id="WP_157684723.1">
    <property type="nucleotide sequence ID" value="NZ_LUKE01000004.1"/>
</dbReference>
<gene>
    <name evidence="2" type="ORF">AZI86_15230</name>
</gene>
<comment type="caution">
    <text evidence="2">The sequence shown here is derived from an EMBL/GenBank/DDBJ whole genome shotgun (WGS) entry which is preliminary data.</text>
</comment>
<organism evidence="2 3">
    <name type="scientific">Bdellovibrio bacteriovorus</name>
    <dbReference type="NCBI Taxonomy" id="959"/>
    <lineage>
        <taxon>Bacteria</taxon>
        <taxon>Pseudomonadati</taxon>
        <taxon>Bdellovibrionota</taxon>
        <taxon>Bdellovibrionia</taxon>
        <taxon>Bdellovibrionales</taxon>
        <taxon>Pseudobdellovibrionaceae</taxon>
        <taxon>Bdellovibrio</taxon>
    </lineage>
</organism>
<evidence type="ECO:0000313" key="2">
    <source>
        <dbReference type="EMBL" id="KYG63070.1"/>
    </source>
</evidence>
<dbReference type="Proteomes" id="UP000075320">
    <property type="component" value="Unassembled WGS sequence"/>
</dbReference>
<feature type="transmembrane region" description="Helical" evidence="1">
    <location>
        <begin position="88"/>
        <end position="105"/>
    </location>
</feature>
<protein>
    <submittedName>
        <fullName evidence="2">Uncharacterized protein</fullName>
    </submittedName>
</protein>
<feature type="transmembrane region" description="Helical" evidence="1">
    <location>
        <begin position="272"/>
        <end position="292"/>
    </location>
</feature>
<evidence type="ECO:0000256" key="1">
    <source>
        <dbReference type="SAM" id="Phobius"/>
    </source>
</evidence>
<feature type="transmembrane region" description="Helical" evidence="1">
    <location>
        <begin position="190"/>
        <end position="212"/>
    </location>
</feature>
<dbReference type="AlphaFoldDB" id="A0A150WHH5"/>
<sequence length="504" mass="56797">MSSDTKRDSQFHVLLGLFIFAGLILRVIGLFYFPTGMEGDEVHVVYWGRQWIQSKQWLLIDVGDLPAWETPSAYIFGGLDLVGINPRWGAVAISFLELAMCYLWTARRSDKQTALMATAFLSLMPWHFFFSYVLGPCVAGFWTSLYLLDIKNPLGRVLGNMGGLLYYVSYRVLLVWGGLVNLYRRQWKTLGIDILSGLVTLAVLAMFGGNHLKGFFAKGSYLVSTREPIEWVYHYLNSFILWWMPPLQVWWEQLSEYSAGDVGFGFAHSLGFQTPLSLGTSLFFGWGLYISYKDKKYRDLLGLFVLSLVCVGFGPSFVHFPFILPVVAFLAAIAASRALQKNKRNRVLVIMSLVLSVASLVVVISNLGHSDKWRTFTSKTELIPSAVRAEIGTTSFVWTAGADLARATLAADRADLSVFGFSTSFLNWVNEITREAYAKKTPWVFIQNTPAPVHPRPKVIQEMQVFKEDFDSRIKFFEANVSVSSKKTIVVDGVEIGILYEIVY</sequence>
<keyword evidence="1" id="KW-0472">Membrane</keyword>
<evidence type="ECO:0000313" key="3">
    <source>
        <dbReference type="Proteomes" id="UP000075320"/>
    </source>
</evidence>
<keyword evidence="3" id="KW-1185">Reference proteome</keyword>
<feature type="transmembrane region" description="Helical" evidence="1">
    <location>
        <begin position="164"/>
        <end position="183"/>
    </location>
</feature>
<feature type="transmembrane region" description="Helical" evidence="1">
    <location>
        <begin position="12"/>
        <end position="33"/>
    </location>
</feature>